<feature type="compositionally biased region" description="Basic residues" evidence="1">
    <location>
        <begin position="83"/>
        <end position="104"/>
    </location>
</feature>
<name>A0A133VR26_9EURY</name>
<protein>
    <recommendedName>
        <fullName evidence="4">C2H2-type domain-containing protein</fullName>
    </recommendedName>
</protein>
<evidence type="ECO:0008006" key="4">
    <source>
        <dbReference type="Google" id="ProtNLM"/>
    </source>
</evidence>
<evidence type="ECO:0000256" key="1">
    <source>
        <dbReference type="SAM" id="MobiDB-lite"/>
    </source>
</evidence>
<reference evidence="2 3" key="1">
    <citation type="journal article" date="2016" name="Sci. Rep.">
        <title>Metabolic traits of an uncultured archaeal lineage -MSBL1- from brine pools of the Red Sea.</title>
        <authorList>
            <person name="Mwirichia R."/>
            <person name="Alam I."/>
            <person name="Rashid M."/>
            <person name="Vinu M."/>
            <person name="Ba-Alawi W."/>
            <person name="Anthony Kamau A."/>
            <person name="Kamanda Ngugi D."/>
            <person name="Goker M."/>
            <person name="Klenk H.P."/>
            <person name="Bajic V."/>
            <person name="Stingl U."/>
        </authorList>
    </citation>
    <scope>NUCLEOTIDE SEQUENCE [LARGE SCALE GENOMIC DNA]</scope>
    <source>
        <strain evidence="2">SCGC-AAA385M02</strain>
    </source>
</reference>
<sequence length="473" mass="55719">MDTKWIQKRAKKSNFFSPTIADMENAVKIQLLSNSNDSMLKNGYKMDTKKSKKEQKRATLKNQKIEKNNQKTDVTTSHEKSAKNKSKMSIQRRKSGFKRTKPLNKRTSNNDNLFFCEYCNFSTDHKYNHQRHLKTKKHKNMVQQYQNLNQNLNQNHPTNSLNIHHPSPTSINIPTYNNNHHGYDKHKNQCVCGKKYKYQSGLYKHIKKCDLYRNQQLENMSSLSNHNGNINESERDFFKKCMEKITDENFLTNLIKDKINIQQNIINNTQNNHFNVHFFLNETCKNAMNLSDFMNTIETCQKNWNMMLTENNMYESFSNLVIHELNELDVTKRPIHCMDKKRKIVYIKDNNLWEKDNNCEKLSHAIQDMSIKAEETTNGMIKQWRENNPEWKHNNEKSDMLYTVTKNQMDFTNQSKGNKLVNRVINTTMIDKNIPVETLTKATESSSLLTNPLNNDNIVENIVITSNKDKNNN</sequence>
<dbReference type="AlphaFoldDB" id="A0A133VR26"/>
<evidence type="ECO:0000313" key="3">
    <source>
        <dbReference type="Proteomes" id="UP000070248"/>
    </source>
</evidence>
<feature type="region of interest" description="Disordered" evidence="1">
    <location>
        <begin position="38"/>
        <end position="105"/>
    </location>
</feature>
<gene>
    <name evidence="2" type="ORF">AKJ59_00350</name>
</gene>
<feature type="compositionally biased region" description="Basic residues" evidence="1">
    <location>
        <begin position="50"/>
        <end position="59"/>
    </location>
</feature>
<dbReference type="EMBL" id="LHYL01000003">
    <property type="protein sequence ID" value="KXB08892.1"/>
    <property type="molecule type" value="Genomic_DNA"/>
</dbReference>
<organism evidence="2 3">
    <name type="scientific">candidate division MSBL1 archaeon SCGC-AAA385M02</name>
    <dbReference type="NCBI Taxonomy" id="1698287"/>
    <lineage>
        <taxon>Archaea</taxon>
        <taxon>Methanobacteriati</taxon>
        <taxon>Methanobacteriota</taxon>
        <taxon>candidate division MSBL1</taxon>
    </lineage>
</organism>
<accession>A0A133VR26</accession>
<dbReference type="InterPro" id="IPR036236">
    <property type="entry name" value="Znf_C2H2_sf"/>
</dbReference>
<dbReference type="SUPFAM" id="SSF57667">
    <property type="entry name" value="beta-beta-alpha zinc fingers"/>
    <property type="match status" value="1"/>
</dbReference>
<keyword evidence="3" id="KW-1185">Reference proteome</keyword>
<comment type="caution">
    <text evidence="2">The sequence shown here is derived from an EMBL/GenBank/DDBJ whole genome shotgun (WGS) entry which is preliminary data.</text>
</comment>
<dbReference type="Proteomes" id="UP000070248">
    <property type="component" value="Unassembled WGS sequence"/>
</dbReference>
<evidence type="ECO:0000313" key="2">
    <source>
        <dbReference type="EMBL" id="KXB08892.1"/>
    </source>
</evidence>
<feature type="compositionally biased region" description="Basic and acidic residues" evidence="1">
    <location>
        <begin position="63"/>
        <end position="82"/>
    </location>
</feature>
<proteinExistence type="predicted"/>